<proteinExistence type="predicted"/>
<evidence type="ECO:0000256" key="1">
    <source>
        <dbReference type="SAM" id="MobiDB-lite"/>
    </source>
</evidence>
<gene>
    <name evidence="2" type="ORF">BST63_34680</name>
</gene>
<sequence>MNVRAFVIATCIGTTFFAAGYAWNYQPEIINANEIWSMFESEHGKARAAVLRVLVAPNSAHFNGLRTIDADQARYVCGSVKAMDKERQYVEAAFVYTVSIDFARIDDDGRMTSQRSAYKPCPGAADDKIADQNTLISPGALSMIKTIEKVIPKSSGGTMEQQLGQLAAQTAAVAPGSAVPRRSAGSSGSPASAGAGWAPAAQHSGSGVEARQADELTWRVDQPPAAWPNFPSDHPLAKSAQKRTSAEALAFAKGIEARWEEAKSSGVPAKRPSPEEIKEACRALLTIDPADKDYPRAWAAFVRLRKIDRDAAG</sequence>
<protein>
    <submittedName>
        <fullName evidence="2">Uncharacterized protein</fullName>
    </submittedName>
</protein>
<feature type="compositionally biased region" description="Low complexity" evidence="1">
    <location>
        <begin position="177"/>
        <end position="201"/>
    </location>
</feature>
<name>A0ABX3WT86_9BRAD</name>
<dbReference type="Proteomes" id="UP000193884">
    <property type="component" value="Unassembled WGS sequence"/>
</dbReference>
<reference evidence="2 3" key="1">
    <citation type="submission" date="2017-03" db="EMBL/GenBank/DDBJ databases">
        <title>Whole genome sequences of fourteen strains of Bradyrhizobium canariense and one strain of Bradyrhizobium japonicum isolated from Lupinus (Papilionoideae: Genisteae) species in Algeria.</title>
        <authorList>
            <person name="Crovadore J."/>
            <person name="Chekireb D."/>
            <person name="Brachmann A."/>
            <person name="Chablais R."/>
            <person name="Cochard B."/>
            <person name="Lefort F."/>
        </authorList>
    </citation>
    <scope>NUCLEOTIDE SEQUENCE [LARGE SCALE GENOMIC DNA]</scope>
    <source>
        <strain evidence="2 3">UBMAN05</strain>
    </source>
</reference>
<dbReference type="EMBL" id="NAFK01000177">
    <property type="protein sequence ID" value="OSJ20895.1"/>
    <property type="molecule type" value="Genomic_DNA"/>
</dbReference>
<keyword evidence="3" id="KW-1185">Reference proteome</keyword>
<comment type="caution">
    <text evidence="2">The sequence shown here is derived from an EMBL/GenBank/DDBJ whole genome shotgun (WGS) entry which is preliminary data.</text>
</comment>
<organism evidence="2 3">
    <name type="scientific">Bradyrhizobium canariense</name>
    <dbReference type="NCBI Taxonomy" id="255045"/>
    <lineage>
        <taxon>Bacteria</taxon>
        <taxon>Pseudomonadati</taxon>
        <taxon>Pseudomonadota</taxon>
        <taxon>Alphaproteobacteria</taxon>
        <taxon>Hyphomicrobiales</taxon>
        <taxon>Nitrobacteraceae</taxon>
        <taxon>Bradyrhizobium</taxon>
    </lineage>
</organism>
<evidence type="ECO:0000313" key="2">
    <source>
        <dbReference type="EMBL" id="OSJ20895.1"/>
    </source>
</evidence>
<feature type="region of interest" description="Disordered" evidence="1">
    <location>
        <begin position="177"/>
        <end position="211"/>
    </location>
</feature>
<dbReference type="RefSeq" id="WP_085352755.1">
    <property type="nucleotide sequence ID" value="NZ_NAEX01000187.1"/>
</dbReference>
<accession>A0ABX3WT86</accession>
<evidence type="ECO:0000313" key="3">
    <source>
        <dbReference type="Proteomes" id="UP000193884"/>
    </source>
</evidence>